<dbReference type="EMBL" id="JXCE01000002">
    <property type="protein sequence ID" value="KPA46696.1"/>
    <property type="molecule type" value="Genomic_DNA"/>
</dbReference>
<proteinExistence type="predicted"/>
<feature type="compositionally biased region" description="Basic residues" evidence="1">
    <location>
        <begin position="88"/>
        <end position="103"/>
    </location>
</feature>
<feature type="compositionally biased region" description="Acidic residues" evidence="1">
    <location>
        <begin position="106"/>
        <end position="115"/>
    </location>
</feature>
<reference evidence="2 3" key="1">
    <citation type="submission" date="2015-04" db="EMBL/GenBank/DDBJ databases">
        <title>The draft genome sequence of Fusarium langsethiae, a T-2/HT-2 mycotoxin producer.</title>
        <authorList>
            <person name="Lysoe E."/>
            <person name="Divon H.H."/>
            <person name="Terzi V."/>
            <person name="Orru L."/>
            <person name="Lamontanara A."/>
            <person name="Kolseth A.-K."/>
            <person name="Frandsen R.J."/>
            <person name="Nielsen K."/>
            <person name="Thrane U."/>
        </authorList>
    </citation>
    <scope>NUCLEOTIDE SEQUENCE [LARGE SCALE GENOMIC DNA]</scope>
    <source>
        <strain evidence="2 3">Fl201059</strain>
    </source>
</reference>
<evidence type="ECO:0000313" key="2">
    <source>
        <dbReference type="EMBL" id="KPA46696.1"/>
    </source>
</evidence>
<protein>
    <submittedName>
        <fullName evidence="2">Uncharacterized protein</fullName>
    </submittedName>
</protein>
<keyword evidence="3" id="KW-1185">Reference proteome</keyword>
<organism evidence="2 3">
    <name type="scientific">Fusarium langsethiae</name>
    <dbReference type="NCBI Taxonomy" id="179993"/>
    <lineage>
        <taxon>Eukaryota</taxon>
        <taxon>Fungi</taxon>
        <taxon>Dikarya</taxon>
        <taxon>Ascomycota</taxon>
        <taxon>Pezizomycotina</taxon>
        <taxon>Sordariomycetes</taxon>
        <taxon>Hypocreomycetidae</taxon>
        <taxon>Hypocreales</taxon>
        <taxon>Nectriaceae</taxon>
        <taxon>Fusarium</taxon>
    </lineage>
</organism>
<sequence length="179" mass="20377">MPPAEKKWDANAERDLCVAIIMGAQDGERMRYNWPKVHSSMESLGYSFTKEAISQHFSKSIMRDFKGRHGDASAGNSPAPATTPTSKKTPRKRATPAKGRKKKVEVEDDDDDEVAVESPLSKKMKHKEEEDEDVKMSKIGDEREHSATPDKDARFEQWLSLGLWCKVEQEKKDPDELDW</sequence>
<gene>
    <name evidence="2" type="ORF">FLAG1_00272</name>
</gene>
<dbReference type="Proteomes" id="UP000037904">
    <property type="component" value="Unassembled WGS sequence"/>
</dbReference>
<feature type="compositionally biased region" description="Low complexity" evidence="1">
    <location>
        <begin position="77"/>
        <end position="87"/>
    </location>
</feature>
<name>A0A0M9F699_FUSLA</name>
<accession>A0A0M9F699</accession>
<dbReference type="OrthoDB" id="5231339at2759"/>
<feature type="compositionally biased region" description="Basic and acidic residues" evidence="1">
    <location>
        <begin position="134"/>
        <end position="151"/>
    </location>
</feature>
<feature type="region of interest" description="Disordered" evidence="1">
    <location>
        <begin position="64"/>
        <end position="151"/>
    </location>
</feature>
<evidence type="ECO:0000313" key="3">
    <source>
        <dbReference type="Proteomes" id="UP000037904"/>
    </source>
</evidence>
<dbReference type="AlphaFoldDB" id="A0A0M9F699"/>
<comment type="caution">
    <text evidence="2">The sequence shown here is derived from an EMBL/GenBank/DDBJ whole genome shotgun (WGS) entry which is preliminary data.</text>
</comment>
<evidence type="ECO:0000256" key="1">
    <source>
        <dbReference type="SAM" id="MobiDB-lite"/>
    </source>
</evidence>